<dbReference type="AlphaFoldDB" id="A0AAD8ZQH3"/>
<evidence type="ECO:0000259" key="2">
    <source>
        <dbReference type="PROSITE" id="PS50240"/>
    </source>
</evidence>
<evidence type="ECO:0000313" key="4">
    <source>
        <dbReference type="Proteomes" id="UP001239994"/>
    </source>
</evidence>
<dbReference type="GO" id="GO:0004252">
    <property type="term" value="F:serine-type endopeptidase activity"/>
    <property type="evidence" value="ECO:0007669"/>
    <property type="project" value="InterPro"/>
</dbReference>
<dbReference type="GO" id="GO:0006508">
    <property type="term" value="P:proteolysis"/>
    <property type="evidence" value="ECO:0007669"/>
    <property type="project" value="InterPro"/>
</dbReference>
<dbReference type="Pfam" id="PF00089">
    <property type="entry name" value="Trypsin"/>
    <property type="match status" value="1"/>
</dbReference>
<dbReference type="SMART" id="SM00020">
    <property type="entry name" value="Tryp_SPc"/>
    <property type="match status" value="1"/>
</dbReference>
<feature type="domain" description="Peptidase S1" evidence="2">
    <location>
        <begin position="27"/>
        <end position="251"/>
    </location>
</feature>
<evidence type="ECO:0000313" key="3">
    <source>
        <dbReference type="EMBL" id="KAK1803607.1"/>
    </source>
</evidence>
<evidence type="ECO:0000256" key="1">
    <source>
        <dbReference type="ARBA" id="ARBA00023157"/>
    </source>
</evidence>
<keyword evidence="1" id="KW-1015">Disulfide bond</keyword>
<accession>A0AAD8ZQH3</accession>
<sequence>MTYSNNIINNCNNNNLGVESAVVKHELIGGKPCGNNERHHHVWVFQDTPLGKSFCGGTLIDKNWVLTAGHCYNGSVTGSVEVWAGVHPNRAFQKFAINSGDSHVYDVTKNTGDIMLIKLPGSVNVITPAELPGSSCQTPSNGEKLQVAGHGSTVNPNGTSDLNQPLQCLDLKVTNCPRLYNNYFCGEGLPNNPPAYSCPGDSGGGWLKKRTGLRAVIYGVHAGASTRCDKISLSTSVCAPHIRKWIDDKMSIP</sequence>
<proteinExistence type="predicted"/>
<dbReference type="EMBL" id="JAROKS010000005">
    <property type="protein sequence ID" value="KAK1803607.1"/>
    <property type="molecule type" value="Genomic_DNA"/>
</dbReference>
<dbReference type="PRINTS" id="PR00722">
    <property type="entry name" value="CHYMOTRYPSIN"/>
</dbReference>
<dbReference type="InterPro" id="IPR009003">
    <property type="entry name" value="Peptidase_S1_PA"/>
</dbReference>
<dbReference type="PROSITE" id="PS00134">
    <property type="entry name" value="TRYPSIN_HIS"/>
    <property type="match status" value="1"/>
</dbReference>
<dbReference type="PANTHER" id="PTHR24271:SF47">
    <property type="entry name" value="KALLIKREIN-1"/>
    <property type="match status" value="1"/>
</dbReference>
<dbReference type="PROSITE" id="PS50240">
    <property type="entry name" value="TRYPSIN_DOM"/>
    <property type="match status" value="1"/>
</dbReference>
<dbReference type="Gene3D" id="2.40.10.10">
    <property type="entry name" value="Trypsin-like serine proteases"/>
    <property type="match status" value="1"/>
</dbReference>
<reference evidence="3" key="1">
    <citation type="submission" date="2023-03" db="EMBL/GenBank/DDBJ databases">
        <title>Electrophorus voltai genome.</title>
        <authorList>
            <person name="Bian C."/>
        </authorList>
    </citation>
    <scope>NUCLEOTIDE SEQUENCE</scope>
    <source>
        <strain evidence="3">CB-2022</strain>
        <tissue evidence="3">Muscle</tissue>
    </source>
</reference>
<dbReference type="Proteomes" id="UP001239994">
    <property type="component" value="Unassembled WGS sequence"/>
</dbReference>
<organism evidence="3 4">
    <name type="scientific">Electrophorus voltai</name>
    <dbReference type="NCBI Taxonomy" id="2609070"/>
    <lineage>
        <taxon>Eukaryota</taxon>
        <taxon>Metazoa</taxon>
        <taxon>Chordata</taxon>
        <taxon>Craniata</taxon>
        <taxon>Vertebrata</taxon>
        <taxon>Euteleostomi</taxon>
        <taxon>Actinopterygii</taxon>
        <taxon>Neopterygii</taxon>
        <taxon>Teleostei</taxon>
        <taxon>Ostariophysi</taxon>
        <taxon>Gymnotiformes</taxon>
        <taxon>Gymnotoidei</taxon>
        <taxon>Gymnotidae</taxon>
        <taxon>Electrophorus</taxon>
    </lineage>
</organism>
<dbReference type="InterPro" id="IPR001314">
    <property type="entry name" value="Peptidase_S1A"/>
</dbReference>
<name>A0AAD8ZQH3_9TELE</name>
<dbReference type="InterPro" id="IPR001254">
    <property type="entry name" value="Trypsin_dom"/>
</dbReference>
<gene>
    <name evidence="3" type="ORF">P4O66_021021</name>
</gene>
<keyword evidence="4" id="KW-1185">Reference proteome</keyword>
<dbReference type="SUPFAM" id="SSF50494">
    <property type="entry name" value="Trypsin-like serine proteases"/>
    <property type="match status" value="1"/>
</dbReference>
<comment type="caution">
    <text evidence="3">The sequence shown here is derived from an EMBL/GenBank/DDBJ whole genome shotgun (WGS) entry which is preliminary data.</text>
</comment>
<protein>
    <recommendedName>
        <fullName evidence="2">Peptidase S1 domain-containing protein</fullName>
    </recommendedName>
</protein>
<dbReference type="PANTHER" id="PTHR24271">
    <property type="entry name" value="KALLIKREIN-RELATED"/>
    <property type="match status" value="1"/>
</dbReference>
<dbReference type="InterPro" id="IPR018114">
    <property type="entry name" value="TRYPSIN_HIS"/>
</dbReference>
<dbReference type="InterPro" id="IPR043504">
    <property type="entry name" value="Peptidase_S1_PA_chymotrypsin"/>
</dbReference>